<dbReference type="AlphaFoldDB" id="A0A397T6I4"/>
<dbReference type="Gene3D" id="1.10.510.10">
    <property type="entry name" value="Transferase(Phosphotransferase) domain 1"/>
    <property type="match status" value="1"/>
</dbReference>
<keyword evidence="2" id="KW-1185">Reference proteome</keyword>
<reference evidence="1 2" key="1">
    <citation type="submission" date="2018-06" db="EMBL/GenBank/DDBJ databases">
        <title>Comparative genomics reveals the genomic features of Rhizophagus irregularis, R. cerebriforme, R. diaphanum and Gigaspora rosea, and their symbiotic lifestyle signature.</title>
        <authorList>
            <person name="Morin E."/>
            <person name="San Clemente H."/>
            <person name="Chen E.C.H."/>
            <person name="De La Providencia I."/>
            <person name="Hainaut M."/>
            <person name="Kuo A."/>
            <person name="Kohler A."/>
            <person name="Murat C."/>
            <person name="Tang N."/>
            <person name="Roy S."/>
            <person name="Loubradou J."/>
            <person name="Henrissat B."/>
            <person name="Grigoriev I.V."/>
            <person name="Corradi N."/>
            <person name="Roux C."/>
            <person name="Martin F.M."/>
        </authorList>
    </citation>
    <scope>NUCLEOTIDE SEQUENCE [LARGE SCALE GENOMIC DNA]</scope>
    <source>
        <strain evidence="1 2">DAOM 227022</strain>
    </source>
</reference>
<accession>A0A397T6I4</accession>
<dbReference type="Proteomes" id="UP000265703">
    <property type="component" value="Unassembled WGS sequence"/>
</dbReference>
<comment type="caution">
    <text evidence="1">The sequence shown here is derived from an EMBL/GenBank/DDBJ whole genome shotgun (WGS) entry which is preliminary data.</text>
</comment>
<name>A0A397T6I4_9GLOM</name>
<gene>
    <name evidence="1" type="ORF">C1645_823080</name>
</gene>
<sequence>MSSTIFLMKNSLRCEIPRTRLVQGSYNVLRKVLQALRRINKSQKQWIKNELDILWQISEGFYALRFSCFHEEKHQWKIGYLGLLQPAAKNTSSNDKIYGELTTGYKPFAYVEHDIHLILKILDGERSVITEDTPECYADLMKSCWDPNAKKRPSINKS</sequence>
<dbReference type="STRING" id="658196.A0A397T6I4"/>
<evidence type="ECO:0000313" key="1">
    <source>
        <dbReference type="EMBL" id="RIA90634.1"/>
    </source>
</evidence>
<organism evidence="1 2">
    <name type="scientific">Glomus cerebriforme</name>
    <dbReference type="NCBI Taxonomy" id="658196"/>
    <lineage>
        <taxon>Eukaryota</taxon>
        <taxon>Fungi</taxon>
        <taxon>Fungi incertae sedis</taxon>
        <taxon>Mucoromycota</taxon>
        <taxon>Glomeromycotina</taxon>
        <taxon>Glomeromycetes</taxon>
        <taxon>Glomerales</taxon>
        <taxon>Glomeraceae</taxon>
        <taxon>Glomus</taxon>
    </lineage>
</organism>
<protein>
    <recommendedName>
        <fullName evidence="3">Serine-threonine/tyrosine-protein kinase catalytic domain-containing protein</fullName>
    </recommendedName>
</protein>
<dbReference type="InterPro" id="IPR011009">
    <property type="entry name" value="Kinase-like_dom_sf"/>
</dbReference>
<evidence type="ECO:0000313" key="2">
    <source>
        <dbReference type="Proteomes" id="UP000265703"/>
    </source>
</evidence>
<proteinExistence type="predicted"/>
<evidence type="ECO:0008006" key="3">
    <source>
        <dbReference type="Google" id="ProtNLM"/>
    </source>
</evidence>
<dbReference type="SUPFAM" id="SSF56112">
    <property type="entry name" value="Protein kinase-like (PK-like)"/>
    <property type="match status" value="1"/>
</dbReference>
<dbReference type="EMBL" id="QKYT01000175">
    <property type="protein sequence ID" value="RIA90634.1"/>
    <property type="molecule type" value="Genomic_DNA"/>
</dbReference>